<accession>A0A8B6XDM9</accession>
<keyword evidence="3" id="KW-0276">Fatty acid metabolism</keyword>
<evidence type="ECO:0000256" key="6">
    <source>
        <dbReference type="ARBA" id="ARBA00073937"/>
    </source>
</evidence>
<dbReference type="AlphaFoldDB" id="A0A7M7G0I9"/>
<dbReference type="KEGG" id="ame:409150"/>
<keyword evidence="5" id="KW-0456">Lyase</keyword>
<evidence type="ECO:0000313" key="10">
    <source>
        <dbReference type="RefSeq" id="XP_001123353.2"/>
    </source>
</evidence>
<dbReference type="Gene3D" id="1.10.12.10">
    <property type="entry name" value="Lyase 2-enoyl-coa Hydratase, Chain A, domain 2"/>
    <property type="match status" value="1"/>
</dbReference>
<dbReference type="GO" id="GO:0005739">
    <property type="term" value="C:mitochondrion"/>
    <property type="evidence" value="ECO:0007669"/>
    <property type="project" value="TreeGrafter"/>
</dbReference>
<evidence type="ECO:0000256" key="1">
    <source>
        <dbReference type="ARBA" id="ARBA00005254"/>
    </source>
</evidence>
<keyword evidence="4" id="KW-0443">Lipid metabolism</keyword>
<name>A0A7M7G0I9_APIME</name>
<dbReference type="PANTHER" id="PTHR11941:SF54">
    <property type="entry name" value="ENOYL-COA HYDRATASE, MITOCHONDRIAL"/>
    <property type="match status" value="1"/>
</dbReference>
<evidence type="ECO:0000313" key="8">
    <source>
        <dbReference type="EnsemblMetazoa" id="XP_001123353"/>
    </source>
</evidence>
<dbReference type="OMA" id="FCDARED"/>
<dbReference type="GO" id="GO:0004300">
    <property type="term" value="F:enoyl-CoA hydratase activity"/>
    <property type="evidence" value="ECO:0007669"/>
    <property type="project" value="UniProtKB-EC"/>
</dbReference>
<dbReference type="InterPro" id="IPR001753">
    <property type="entry name" value="Enoyl-CoA_hydra/iso"/>
</dbReference>
<dbReference type="RefSeq" id="XP_001123353.2">
    <property type="nucleotide sequence ID" value="XM_001123353.5"/>
</dbReference>
<proteinExistence type="inferred from homology"/>
<keyword evidence="9" id="KW-1185">Reference proteome</keyword>
<dbReference type="Proteomes" id="UP000005203">
    <property type="component" value="Linkage group LG8"/>
</dbReference>
<reference evidence="8" key="1">
    <citation type="submission" date="2021-01" db="UniProtKB">
        <authorList>
            <consortium name="EnsemblMetazoa"/>
        </authorList>
    </citation>
    <scope>IDENTIFICATION</scope>
    <source>
        <strain evidence="8">DH4</strain>
    </source>
</reference>
<dbReference type="FunFam" id="3.90.226.10:FF:000019">
    <property type="entry name" value="Enoyl-CoA hydratase, mitochondrial"/>
    <property type="match status" value="1"/>
</dbReference>
<sequence length="295" mass="32518">MTILRIGKILFVKQVQIGRKPQYFASDTKYYCSYVPQNYEFIKVETAGEKKNIGLITLNRPKALNALCEKLITELNDAMLKFDTNNNIGAIIITGSEKAFAAGADIKEMKNNTFAYNIRNKFLNNWNISEISKPVIAAVNGYALGGGCELAMMCDIIYAGDTAKFGQPEITIGTIPGAGGTQRLTRIIGKSKAMEMVLTGKQINAEEAEKNGLVSKIFPANKLIAEAIKLGEKIASHSQLIVAMAKESVNIAYETTLKEGLHFEKNIFHGTFATDDRKEGMTAFIEKRSPKFNNQ</sequence>
<comment type="similarity">
    <text evidence="1 7">Belongs to the enoyl-CoA hydratase/isomerase family.</text>
</comment>
<dbReference type="InterPro" id="IPR029045">
    <property type="entry name" value="ClpP/crotonase-like_dom_sf"/>
</dbReference>
<dbReference type="FunFam" id="1.10.12.10:FF:000001">
    <property type="entry name" value="Probable enoyl-CoA hydratase, mitochondrial"/>
    <property type="match status" value="1"/>
</dbReference>
<dbReference type="InterPro" id="IPR018376">
    <property type="entry name" value="Enoyl-CoA_hyd/isom_CS"/>
</dbReference>
<dbReference type="EnsemblMetazoa" id="XM_001123353">
    <property type="protein sequence ID" value="XP_001123353"/>
    <property type="gene ID" value="LOC409150"/>
</dbReference>
<evidence type="ECO:0000256" key="4">
    <source>
        <dbReference type="ARBA" id="ARBA00023098"/>
    </source>
</evidence>
<dbReference type="PROSITE" id="PS00166">
    <property type="entry name" value="ENOYL_COA_HYDRATASE"/>
    <property type="match status" value="1"/>
</dbReference>
<reference evidence="10" key="2">
    <citation type="submission" date="2025-04" db="UniProtKB">
        <authorList>
            <consortium name="RefSeq"/>
        </authorList>
    </citation>
    <scope>IDENTIFICATION</scope>
    <source>
        <strain evidence="10">DH4</strain>
        <tissue evidence="10">Whole body</tissue>
    </source>
</reference>
<dbReference type="GO" id="GO:0006635">
    <property type="term" value="P:fatty acid beta-oxidation"/>
    <property type="evidence" value="ECO:0007669"/>
    <property type="project" value="TreeGrafter"/>
</dbReference>
<organism evidence="8">
    <name type="scientific">Apis mellifera</name>
    <name type="common">Honeybee</name>
    <dbReference type="NCBI Taxonomy" id="7460"/>
    <lineage>
        <taxon>Eukaryota</taxon>
        <taxon>Metazoa</taxon>
        <taxon>Ecdysozoa</taxon>
        <taxon>Arthropoda</taxon>
        <taxon>Hexapoda</taxon>
        <taxon>Insecta</taxon>
        <taxon>Pterygota</taxon>
        <taxon>Neoptera</taxon>
        <taxon>Endopterygota</taxon>
        <taxon>Hymenoptera</taxon>
        <taxon>Apocrita</taxon>
        <taxon>Aculeata</taxon>
        <taxon>Apoidea</taxon>
        <taxon>Anthophila</taxon>
        <taxon>Apidae</taxon>
        <taxon>Apis</taxon>
    </lineage>
</organism>
<accession>A0A7M7G0I9</accession>
<gene>
    <name evidence="8" type="primary">409150</name>
    <name evidence="10" type="synonym">LOC409150</name>
</gene>
<dbReference type="OrthoDB" id="2018133at2759"/>
<dbReference type="InterPro" id="IPR014748">
    <property type="entry name" value="Enoyl-CoA_hydra_C"/>
</dbReference>
<evidence type="ECO:0000256" key="3">
    <source>
        <dbReference type="ARBA" id="ARBA00022832"/>
    </source>
</evidence>
<evidence type="ECO:0000256" key="7">
    <source>
        <dbReference type="RuleBase" id="RU003707"/>
    </source>
</evidence>
<dbReference type="Pfam" id="PF00378">
    <property type="entry name" value="ECH_1"/>
    <property type="match status" value="1"/>
</dbReference>
<evidence type="ECO:0000256" key="2">
    <source>
        <dbReference type="ARBA" id="ARBA00012076"/>
    </source>
</evidence>
<evidence type="ECO:0000256" key="5">
    <source>
        <dbReference type="ARBA" id="ARBA00023239"/>
    </source>
</evidence>
<dbReference type="SUPFAM" id="SSF52096">
    <property type="entry name" value="ClpP/crotonase"/>
    <property type="match status" value="1"/>
</dbReference>
<evidence type="ECO:0000313" key="9">
    <source>
        <dbReference type="Proteomes" id="UP000005203"/>
    </source>
</evidence>
<dbReference type="CDD" id="cd06558">
    <property type="entry name" value="crotonase-like"/>
    <property type="match status" value="1"/>
</dbReference>
<dbReference type="EC" id="4.2.1.17" evidence="2"/>
<dbReference type="PANTHER" id="PTHR11941">
    <property type="entry name" value="ENOYL-COA HYDRATASE-RELATED"/>
    <property type="match status" value="1"/>
</dbReference>
<protein>
    <recommendedName>
        <fullName evidence="6">Probable enoyl-CoA hydratase, mitochondrial</fullName>
        <ecNumber evidence="2">4.2.1.17</ecNumber>
    </recommendedName>
</protein>
<dbReference type="Gene3D" id="3.90.226.10">
    <property type="entry name" value="2-enoyl-CoA Hydratase, Chain A, domain 1"/>
    <property type="match status" value="1"/>
</dbReference>